<evidence type="ECO:0000313" key="11">
    <source>
        <dbReference type="EMBL" id="ACV05532.1"/>
    </source>
</evidence>
<dbReference type="HOGENOM" id="CLU_000604_1_22_11"/>
<feature type="domain" description="ABC transporter" evidence="10">
    <location>
        <begin position="41"/>
        <end position="261"/>
    </location>
</feature>
<dbReference type="InterPro" id="IPR017871">
    <property type="entry name" value="ABC_transporter-like_CS"/>
</dbReference>
<keyword evidence="5" id="KW-0067">ATP-binding</keyword>
<reference evidence="11 12" key="1">
    <citation type="journal article" date="2009" name="Stand. Genomic Sci.">
        <title>Complete genome sequence of Kytococcus sedentarius type strain (541).</title>
        <authorList>
            <person name="Sims D."/>
            <person name="Brettin T."/>
            <person name="Detter J.C."/>
            <person name="Han C."/>
            <person name="Lapidus A."/>
            <person name="Copeland A."/>
            <person name="Glavina Del Rio T."/>
            <person name="Nolan M."/>
            <person name="Chen F."/>
            <person name="Lucas S."/>
            <person name="Tice H."/>
            <person name="Cheng J.F."/>
            <person name="Bruce D."/>
            <person name="Goodwin L."/>
            <person name="Pitluck S."/>
            <person name="Ovchinnikova G."/>
            <person name="Pati A."/>
            <person name="Ivanova N."/>
            <person name="Mavrommatis K."/>
            <person name="Chen A."/>
            <person name="Palaniappan K."/>
            <person name="D'haeseleer P."/>
            <person name="Chain P."/>
            <person name="Bristow J."/>
            <person name="Eisen J.A."/>
            <person name="Markowitz V."/>
            <person name="Hugenholtz P."/>
            <person name="Schneider S."/>
            <person name="Goker M."/>
            <person name="Pukall R."/>
            <person name="Kyrpides N.C."/>
            <person name="Klenk H.P."/>
        </authorList>
    </citation>
    <scope>NUCLEOTIDE SEQUENCE [LARGE SCALE GENOMIC DNA]</scope>
    <source>
        <strain evidence="12">ATCC 14392 / DSM 20547 / JCM 11482 / CCUG 33030 / NBRC 15357 / NCTC 11040 / CCM 314 / 541</strain>
    </source>
</reference>
<dbReference type="InterPro" id="IPR027417">
    <property type="entry name" value="P-loop_NTPase"/>
</dbReference>
<dbReference type="InterPro" id="IPR003439">
    <property type="entry name" value="ABC_transporter-like_ATP-bd"/>
</dbReference>
<keyword evidence="1" id="KW-0813">Transport</keyword>
<dbReference type="InterPro" id="IPR050093">
    <property type="entry name" value="ABC_SmlMolc_Importer"/>
</dbReference>
<gene>
    <name evidence="11" type="ordered locus">Ksed_04600</name>
</gene>
<dbReference type="InterPro" id="IPR003593">
    <property type="entry name" value="AAA+_ATPase"/>
</dbReference>
<keyword evidence="7" id="KW-0406">Ion transport</keyword>
<evidence type="ECO:0000256" key="8">
    <source>
        <dbReference type="ARBA" id="ARBA00023136"/>
    </source>
</evidence>
<dbReference type="PANTHER" id="PTHR42781:SF4">
    <property type="entry name" value="SPERMIDINE_PUTRESCINE IMPORT ATP-BINDING PROTEIN POTA"/>
    <property type="match status" value="1"/>
</dbReference>
<dbReference type="GO" id="GO:0005524">
    <property type="term" value="F:ATP binding"/>
    <property type="evidence" value="ECO:0007669"/>
    <property type="project" value="UniProtKB-KW"/>
</dbReference>
<organism evidence="11 12">
    <name type="scientific">Kytococcus sedentarius (strain ATCC 14392 / DSM 20547 / JCM 11482 / CCUG 33030 / NBRC 15357 / NCTC 11040 / CCM 314 / 541)</name>
    <name type="common">Micrococcus sedentarius</name>
    <dbReference type="NCBI Taxonomy" id="478801"/>
    <lineage>
        <taxon>Bacteria</taxon>
        <taxon>Bacillati</taxon>
        <taxon>Actinomycetota</taxon>
        <taxon>Actinomycetes</taxon>
        <taxon>Micrococcales</taxon>
        <taxon>Kytococcaceae</taxon>
        <taxon>Kytococcus</taxon>
    </lineage>
</organism>
<dbReference type="PROSITE" id="PS00211">
    <property type="entry name" value="ABC_TRANSPORTER_1"/>
    <property type="match status" value="1"/>
</dbReference>
<proteinExistence type="predicted"/>
<dbReference type="Gene3D" id="3.40.50.300">
    <property type="entry name" value="P-loop containing nucleotide triphosphate hydrolases"/>
    <property type="match status" value="1"/>
</dbReference>
<dbReference type="Pfam" id="PF00005">
    <property type="entry name" value="ABC_tran"/>
    <property type="match status" value="1"/>
</dbReference>
<dbReference type="PROSITE" id="PS50893">
    <property type="entry name" value="ABC_TRANSPORTER_2"/>
    <property type="match status" value="1"/>
</dbReference>
<dbReference type="GO" id="GO:0016887">
    <property type="term" value="F:ATP hydrolysis activity"/>
    <property type="evidence" value="ECO:0007669"/>
    <property type="project" value="InterPro"/>
</dbReference>
<keyword evidence="12" id="KW-1185">Reference proteome</keyword>
<dbReference type="RefSeq" id="WP_012801950.1">
    <property type="nucleotide sequence ID" value="NC_013169.1"/>
</dbReference>
<keyword evidence="8" id="KW-0472">Membrane</keyword>
<evidence type="ECO:0000256" key="6">
    <source>
        <dbReference type="ARBA" id="ARBA00023004"/>
    </source>
</evidence>
<sequence>MTERPTPTERSTPTQRPAGQQGARPASASPHAPSADAGLEVRGATVDFRLRRGTLRALDAVELTVPTGTLTAVLGPSGCGKSTLLRAVAGLETLTEGEIRFGDREVTDVPPHRRGFALVFQDGQLFDHLSVEQNVAYALRLRGVPRAKRRARTAELLEMVGLPGTERRDPRTLSGGQRQRVALARGLAAAPRLLLLDEPLSALDRDLRTQLGADLRRIIDETRTTAMLVTHDHEEARLADAVVRMEAGRVVGRERSDEVGR</sequence>
<evidence type="ECO:0000256" key="2">
    <source>
        <dbReference type="ARBA" id="ARBA00022475"/>
    </source>
</evidence>
<dbReference type="EMBL" id="CP001686">
    <property type="protein sequence ID" value="ACV05532.1"/>
    <property type="molecule type" value="Genomic_DNA"/>
</dbReference>
<keyword evidence="11" id="KW-0378">Hydrolase</keyword>
<keyword evidence="6" id="KW-0408">Iron</keyword>
<dbReference type="STRING" id="478801.Ksed_04600"/>
<dbReference type="GO" id="GO:0015408">
    <property type="term" value="F:ABC-type ferric iron transporter activity"/>
    <property type="evidence" value="ECO:0007669"/>
    <property type="project" value="InterPro"/>
</dbReference>
<evidence type="ECO:0000313" key="12">
    <source>
        <dbReference type="Proteomes" id="UP000006666"/>
    </source>
</evidence>
<evidence type="ECO:0000256" key="5">
    <source>
        <dbReference type="ARBA" id="ARBA00022840"/>
    </source>
</evidence>
<evidence type="ECO:0000256" key="3">
    <source>
        <dbReference type="ARBA" id="ARBA00022496"/>
    </source>
</evidence>
<dbReference type="KEGG" id="kse:Ksed_04600"/>
<dbReference type="eggNOG" id="COG3842">
    <property type="taxonomic scope" value="Bacteria"/>
</dbReference>
<dbReference type="PANTHER" id="PTHR42781">
    <property type="entry name" value="SPERMIDINE/PUTRESCINE IMPORT ATP-BINDING PROTEIN POTA"/>
    <property type="match status" value="1"/>
</dbReference>
<dbReference type="InterPro" id="IPR015853">
    <property type="entry name" value="ABC_transpr_FbpC"/>
</dbReference>
<evidence type="ECO:0000256" key="1">
    <source>
        <dbReference type="ARBA" id="ARBA00022448"/>
    </source>
</evidence>
<accession>C7NKP6</accession>
<evidence type="ECO:0000259" key="10">
    <source>
        <dbReference type="PROSITE" id="PS50893"/>
    </source>
</evidence>
<evidence type="ECO:0000256" key="7">
    <source>
        <dbReference type="ARBA" id="ARBA00023065"/>
    </source>
</evidence>
<dbReference type="SUPFAM" id="SSF52540">
    <property type="entry name" value="P-loop containing nucleoside triphosphate hydrolases"/>
    <property type="match status" value="1"/>
</dbReference>
<keyword evidence="4" id="KW-0547">Nucleotide-binding</keyword>
<dbReference type="Proteomes" id="UP000006666">
    <property type="component" value="Chromosome"/>
</dbReference>
<protein>
    <submittedName>
        <fullName evidence="11">ABC-type spermidine/putrescine transport system, ATPase component</fullName>
        <ecNumber evidence="11">3.6.3.25</ecNumber>
    </submittedName>
</protein>
<evidence type="ECO:0000256" key="4">
    <source>
        <dbReference type="ARBA" id="ARBA00022741"/>
    </source>
</evidence>
<feature type="region of interest" description="Disordered" evidence="9">
    <location>
        <begin position="1"/>
        <end position="38"/>
    </location>
</feature>
<dbReference type="AlphaFoldDB" id="C7NKP6"/>
<dbReference type="GO" id="GO:0016020">
    <property type="term" value="C:membrane"/>
    <property type="evidence" value="ECO:0007669"/>
    <property type="project" value="InterPro"/>
</dbReference>
<keyword evidence="2" id="KW-1003">Cell membrane</keyword>
<dbReference type="EC" id="3.6.3.25" evidence="11"/>
<feature type="compositionally biased region" description="Low complexity" evidence="9">
    <location>
        <begin position="8"/>
        <end position="37"/>
    </location>
</feature>
<keyword evidence="3" id="KW-0410">Iron transport</keyword>
<dbReference type="CDD" id="cd03259">
    <property type="entry name" value="ABC_Carb_Solutes_like"/>
    <property type="match status" value="1"/>
</dbReference>
<dbReference type="SMART" id="SM00382">
    <property type="entry name" value="AAA"/>
    <property type="match status" value="1"/>
</dbReference>
<evidence type="ECO:0000256" key="9">
    <source>
        <dbReference type="SAM" id="MobiDB-lite"/>
    </source>
</evidence>
<name>C7NKP6_KYTSD</name>